<evidence type="ECO:0000256" key="1">
    <source>
        <dbReference type="ARBA" id="ARBA00022475"/>
    </source>
</evidence>
<evidence type="ECO:0000313" key="7">
    <source>
        <dbReference type="Proteomes" id="UP000298433"/>
    </source>
</evidence>
<sequence length="445" mass="47432">MTDTTTCQTPSRRRHRGRRLGTLERSVALLLAGTLGLGALSGCAPGETDVVTLDFFQFKSEAIADFDGIIADFEAENPGIRVTQNAVPDADTAIRTLLVKDKVPDVISLNGSGNFGQLARAGVFHDFTGDPVLDQINPAVQDIVGALGSHENEVNALGFVNNGNGVLYNRDIFAAQGIEIPTTWDELIAACDALQAAGIAPFYGTAADAWTVQSPLNGLGAQLGGDDFFPDLRAEGAEVGPDSTVSFAKNYDETFEKLQTLYSYAQDGYLGRTYEDGNLAFANGESAMLMQGIWALSPILANNPDISVGGFPYPVTDDPADIELVSGVDVAIAIGRDTPHLAEAQVFVDFLFQKKVLNSFAASQNMFSTARDAAENTNPALAELQPYFQAGRITGFIDHQIPASIPLGPIVQQFLTDTNSANALATLDNEWRKVASRTTSTRSGD</sequence>
<keyword evidence="2" id="KW-0732">Signal</keyword>
<dbReference type="Pfam" id="PF01547">
    <property type="entry name" value="SBP_bac_1"/>
    <property type="match status" value="1"/>
</dbReference>
<dbReference type="EMBL" id="SOGN01000063">
    <property type="protein sequence ID" value="TFC76978.1"/>
    <property type="molecule type" value="Genomic_DNA"/>
</dbReference>
<keyword evidence="5" id="KW-0449">Lipoprotein</keyword>
<keyword evidence="1" id="KW-1003">Cell membrane</keyword>
<evidence type="ECO:0000256" key="4">
    <source>
        <dbReference type="ARBA" id="ARBA00023139"/>
    </source>
</evidence>
<gene>
    <name evidence="6" type="ORF">E3T23_14085</name>
</gene>
<reference evidence="6 7" key="1">
    <citation type="submission" date="2019-03" db="EMBL/GenBank/DDBJ databases">
        <title>Genomics of glacier-inhabiting Cryobacterium strains.</title>
        <authorList>
            <person name="Liu Q."/>
            <person name="Xin Y.-H."/>
        </authorList>
    </citation>
    <scope>NUCLEOTIDE SEQUENCE [LARGE SCALE GENOMIC DNA]</scope>
    <source>
        <strain evidence="6 7">TMT2-48-2</strain>
    </source>
</reference>
<dbReference type="Proteomes" id="UP000298433">
    <property type="component" value="Unassembled WGS sequence"/>
</dbReference>
<accession>A0A4R8XMR8</accession>
<dbReference type="AlphaFoldDB" id="A0A4R8XMR8"/>
<dbReference type="OrthoDB" id="8478044at2"/>
<comment type="caution">
    <text evidence="6">The sequence shown here is derived from an EMBL/GenBank/DDBJ whole genome shotgun (WGS) entry which is preliminary data.</text>
</comment>
<evidence type="ECO:0000256" key="2">
    <source>
        <dbReference type="ARBA" id="ARBA00022729"/>
    </source>
</evidence>
<proteinExistence type="predicted"/>
<name>A0A4R8XMR8_9MICO</name>
<keyword evidence="7" id="KW-1185">Reference proteome</keyword>
<keyword evidence="4" id="KW-0564">Palmitate</keyword>
<dbReference type="Gene3D" id="3.40.190.10">
    <property type="entry name" value="Periplasmic binding protein-like II"/>
    <property type="match status" value="2"/>
</dbReference>
<keyword evidence="3" id="KW-0472">Membrane</keyword>
<dbReference type="SUPFAM" id="SSF53850">
    <property type="entry name" value="Periplasmic binding protein-like II"/>
    <property type="match status" value="1"/>
</dbReference>
<evidence type="ECO:0000313" key="6">
    <source>
        <dbReference type="EMBL" id="TFC76978.1"/>
    </source>
</evidence>
<dbReference type="PANTHER" id="PTHR43649">
    <property type="entry name" value="ARABINOSE-BINDING PROTEIN-RELATED"/>
    <property type="match status" value="1"/>
</dbReference>
<dbReference type="InterPro" id="IPR050490">
    <property type="entry name" value="Bact_solute-bd_prot1"/>
</dbReference>
<dbReference type="InterPro" id="IPR006059">
    <property type="entry name" value="SBP"/>
</dbReference>
<evidence type="ECO:0000256" key="3">
    <source>
        <dbReference type="ARBA" id="ARBA00023136"/>
    </source>
</evidence>
<protein>
    <submittedName>
        <fullName evidence="6">Extracellular solute-binding protein</fullName>
    </submittedName>
</protein>
<dbReference type="PANTHER" id="PTHR43649:SF33">
    <property type="entry name" value="POLYGALACTURONAN_RHAMNOGALACTURONAN-BINDING PROTEIN YTCQ"/>
    <property type="match status" value="1"/>
</dbReference>
<evidence type="ECO:0000256" key="5">
    <source>
        <dbReference type="ARBA" id="ARBA00023288"/>
    </source>
</evidence>
<organism evidence="6 7">
    <name type="scientific">Cryobacterium cheniae</name>
    <dbReference type="NCBI Taxonomy" id="1259262"/>
    <lineage>
        <taxon>Bacteria</taxon>
        <taxon>Bacillati</taxon>
        <taxon>Actinomycetota</taxon>
        <taxon>Actinomycetes</taxon>
        <taxon>Micrococcales</taxon>
        <taxon>Microbacteriaceae</taxon>
        <taxon>Cryobacterium</taxon>
    </lineage>
</organism>